<reference evidence="6 7" key="1">
    <citation type="submission" date="2019-02" db="EMBL/GenBank/DDBJ databases">
        <title>Genome sequences of Aliivibrio finisterrensis strains from farmed Atlantic salmon.</title>
        <authorList>
            <person name="Bowman J.P."/>
        </authorList>
    </citation>
    <scope>NUCLEOTIDE SEQUENCE [LARGE SCALE GENOMIC DNA]</scope>
    <source>
        <strain evidence="5 8">A21</strain>
        <strain evidence="3 6">A32</strain>
        <strain evidence="4 7">A46</strain>
    </source>
</reference>
<comment type="caution">
    <text evidence="4">The sequence shown here is derived from an EMBL/GenBank/DDBJ whole genome shotgun (WGS) entry which is preliminary data.</text>
</comment>
<dbReference type="Proteomes" id="UP000294166">
    <property type="component" value="Unassembled WGS sequence"/>
</dbReference>
<feature type="transmembrane region" description="Helical" evidence="1">
    <location>
        <begin position="70"/>
        <end position="94"/>
    </location>
</feature>
<evidence type="ECO:0000313" key="5">
    <source>
        <dbReference type="EMBL" id="RYU63341.1"/>
    </source>
</evidence>
<evidence type="ECO:0000313" key="3">
    <source>
        <dbReference type="EMBL" id="RYU46868.1"/>
    </source>
</evidence>
<evidence type="ECO:0000313" key="4">
    <source>
        <dbReference type="EMBL" id="RYU50295.1"/>
    </source>
</evidence>
<name>A0A4V1Z8N0_9GAMM</name>
<keyword evidence="1" id="KW-0472">Membrane</keyword>
<dbReference type="Proteomes" id="UP000293465">
    <property type="component" value="Unassembled WGS sequence"/>
</dbReference>
<feature type="chain" id="PRO_5044610064" description="DUF4134 domain-containing protein" evidence="2">
    <location>
        <begin position="18"/>
        <end position="213"/>
    </location>
</feature>
<dbReference type="GeneID" id="56274777"/>
<protein>
    <recommendedName>
        <fullName evidence="9">DUF4134 domain-containing protein</fullName>
    </recommendedName>
</protein>
<keyword evidence="2" id="KW-0732">Signal</keyword>
<dbReference type="EMBL" id="SEZJ01000005">
    <property type="protein sequence ID" value="RYU46868.1"/>
    <property type="molecule type" value="Genomic_DNA"/>
</dbReference>
<gene>
    <name evidence="3" type="ORF">ERW49_06955</name>
    <name evidence="5" type="ORF">ERW53_14180</name>
    <name evidence="4" type="ORF">ERW57_12765</name>
</gene>
<evidence type="ECO:0000256" key="1">
    <source>
        <dbReference type="SAM" id="Phobius"/>
    </source>
</evidence>
<dbReference type="AlphaFoldDB" id="A0A4V1Z8N0"/>
<organism evidence="4 7">
    <name type="scientific">Aliivibrio finisterrensis</name>
    <dbReference type="NCBI Taxonomy" id="511998"/>
    <lineage>
        <taxon>Bacteria</taxon>
        <taxon>Pseudomonadati</taxon>
        <taxon>Pseudomonadota</taxon>
        <taxon>Gammaproteobacteria</taxon>
        <taxon>Vibrionales</taxon>
        <taxon>Vibrionaceae</taxon>
        <taxon>Aliivibrio</taxon>
    </lineage>
</organism>
<proteinExistence type="predicted"/>
<keyword evidence="8" id="KW-1185">Reference proteome</keyword>
<keyword evidence="1" id="KW-1133">Transmembrane helix</keyword>
<dbReference type="EMBL" id="SEZK01000022">
    <property type="protein sequence ID" value="RYU50295.1"/>
    <property type="molecule type" value="Genomic_DNA"/>
</dbReference>
<feature type="signal peptide" evidence="2">
    <location>
        <begin position="1"/>
        <end position="17"/>
    </location>
</feature>
<evidence type="ECO:0000256" key="2">
    <source>
        <dbReference type="SAM" id="SignalP"/>
    </source>
</evidence>
<feature type="transmembrane region" description="Helical" evidence="1">
    <location>
        <begin position="27"/>
        <end position="50"/>
    </location>
</feature>
<dbReference type="EMBL" id="SEZN01000027">
    <property type="protein sequence ID" value="RYU63341.1"/>
    <property type="molecule type" value="Genomic_DNA"/>
</dbReference>
<keyword evidence="1" id="KW-0812">Transmembrane</keyword>
<sequence length="213" mass="23442">MKGKILFITTMFGFSFAAETSSYDQLVASAYSVATWVAVLIGLSSIFFGLKKLKDYGDNQNQSRVGSTPFVFLFVGSVLMSYSQMIASFSLSFIGDDAGFCFGLEESVDSATEISSNCWKGEGADFLSPELKAKLDSEEQKSVSKWIESAFYTLQLLGFIWFINIMVYMKKSSESHNQKTDAFKVILGLIGCAALFNANATIEILKGTFESFT</sequence>
<accession>A0A4V1Z8N0</accession>
<evidence type="ECO:0000313" key="7">
    <source>
        <dbReference type="Proteomes" id="UP000294063"/>
    </source>
</evidence>
<evidence type="ECO:0000313" key="6">
    <source>
        <dbReference type="Proteomes" id="UP000293465"/>
    </source>
</evidence>
<evidence type="ECO:0008006" key="9">
    <source>
        <dbReference type="Google" id="ProtNLM"/>
    </source>
</evidence>
<feature type="transmembrane region" description="Helical" evidence="1">
    <location>
        <begin position="150"/>
        <end position="169"/>
    </location>
</feature>
<dbReference type="Proteomes" id="UP000294063">
    <property type="component" value="Unassembled WGS sequence"/>
</dbReference>
<evidence type="ECO:0000313" key="8">
    <source>
        <dbReference type="Proteomes" id="UP000294166"/>
    </source>
</evidence>
<feature type="transmembrane region" description="Helical" evidence="1">
    <location>
        <begin position="181"/>
        <end position="202"/>
    </location>
</feature>
<dbReference type="RefSeq" id="WP_130043373.1">
    <property type="nucleotide sequence ID" value="NZ_SEZJ01000005.1"/>
</dbReference>